<dbReference type="InterPro" id="IPR001480">
    <property type="entry name" value="Bulb-type_lectin_dom"/>
</dbReference>
<evidence type="ECO:0000256" key="9">
    <source>
        <dbReference type="ARBA" id="ARBA00022777"/>
    </source>
</evidence>
<evidence type="ECO:0000256" key="8">
    <source>
        <dbReference type="ARBA" id="ARBA00022741"/>
    </source>
</evidence>
<dbReference type="STRING" id="1590841.A0A2R6PFR0"/>
<dbReference type="FunFam" id="2.90.10.10:FF:000013">
    <property type="entry name" value="G-type lectin S-receptor-like serine/threonine-protein kinase LECRK1"/>
    <property type="match status" value="1"/>
</dbReference>
<dbReference type="Gene3D" id="3.30.200.20">
    <property type="entry name" value="Phosphorylase Kinase, domain 1"/>
    <property type="match status" value="1"/>
</dbReference>
<dbReference type="InterPro" id="IPR024171">
    <property type="entry name" value="SRK-like_kinase"/>
</dbReference>
<feature type="signal peptide" evidence="21">
    <location>
        <begin position="1"/>
        <end position="23"/>
    </location>
</feature>
<evidence type="ECO:0000256" key="3">
    <source>
        <dbReference type="ARBA" id="ARBA00022536"/>
    </source>
</evidence>
<keyword evidence="15" id="KW-0325">Glycoprotein</keyword>
<keyword evidence="7 24" id="KW-0430">Lectin</keyword>
<dbReference type="SUPFAM" id="SSF56112">
    <property type="entry name" value="Protein kinase-like (PK-like)"/>
    <property type="match status" value="1"/>
</dbReference>
<evidence type="ECO:0000256" key="14">
    <source>
        <dbReference type="ARBA" id="ARBA00023170"/>
    </source>
</evidence>
<dbReference type="EC" id="2.7.11.1" evidence="18"/>
<feature type="domain" description="Bulb-type lectin" evidence="23">
    <location>
        <begin position="20"/>
        <end position="147"/>
    </location>
</feature>
<evidence type="ECO:0000256" key="2">
    <source>
        <dbReference type="ARBA" id="ARBA00022527"/>
    </source>
</evidence>
<keyword evidence="6 21" id="KW-0732">Signal</keyword>
<keyword evidence="11 20" id="KW-1133">Transmembrane helix</keyword>
<evidence type="ECO:0000313" key="24">
    <source>
        <dbReference type="EMBL" id="PSR90227.1"/>
    </source>
</evidence>
<gene>
    <name evidence="24" type="ORF">CEY00_Acc30427</name>
</gene>
<evidence type="ECO:0000256" key="13">
    <source>
        <dbReference type="ARBA" id="ARBA00023157"/>
    </source>
</evidence>
<dbReference type="GO" id="GO:0016020">
    <property type="term" value="C:membrane"/>
    <property type="evidence" value="ECO:0007669"/>
    <property type="project" value="UniProtKB-SubCell"/>
</dbReference>
<dbReference type="SUPFAM" id="SSF51110">
    <property type="entry name" value="alpha-D-mannose-specific plant lectins"/>
    <property type="match status" value="2"/>
</dbReference>
<feature type="transmembrane region" description="Helical" evidence="20">
    <location>
        <begin position="449"/>
        <end position="476"/>
    </location>
</feature>
<dbReference type="InterPro" id="IPR051343">
    <property type="entry name" value="G-type_lectin_kinases/EP1-like"/>
</dbReference>
<name>A0A2R6PFR0_ACTCC</name>
<evidence type="ECO:0000256" key="6">
    <source>
        <dbReference type="ARBA" id="ARBA00022729"/>
    </source>
</evidence>
<comment type="caution">
    <text evidence="24">The sequence shown here is derived from an EMBL/GenBank/DDBJ whole genome shotgun (WGS) entry which is preliminary data.</text>
</comment>
<evidence type="ECO:0000259" key="22">
    <source>
        <dbReference type="PROSITE" id="PS50011"/>
    </source>
</evidence>
<dbReference type="CDD" id="cd14066">
    <property type="entry name" value="STKc_IRAK"/>
    <property type="match status" value="1"/>
</dbReference>
<evidence type="ECO:0000256" key="21">
    <source>
        <dbReference type="SAM" id="SignalP"/>
    </source>
</evidence>
<dbReference type="GO" id="GO:0004674">
    <property type="term" value="F:protein serine/threonine kinase activity"/>
    <property type="evidence" value="ECO:0007669"/>
    <property type="project" value="UniProtKB-KW"/>
</dbReference>
<dbReference type="SMART" id="SM00220">
    <property type="entry name" value="S_TKc"/>
    <property type="match status" value="1"/>
</dbReference>
<reference evidence="24 25" key="1">
    <citation type="submission" date="2017-07" db="EMBL/GenBank/DDBJ databases">
        <title>An improved, manually edited Actinidia chinensis var. chinensis (kiwifruit) genome highlights the challenges associated with draft genomes and gene prediction in plants.</title>
        <authorList>
            <person name="Pilkington S."/>
            <person name="Crowhurst R."/>
            <person name="Hilario E."/>
            <person name="Nardozza S."/>
            <person name="Fraser L."/>
            <person name="Peng Y."/>
            <person name="Gunaseelan K."/>
            <person name="Simpson R."/>
            <person name="Tahir J."/>
            <person name="Deroles S."/>
            <person name="Templeton K."/>
            <person name="Luo Z."/>
            <person name="Davy M."/>
            <person name="Cheng C."/>
            <person name="Mcneilage M."/>
            <person name="Scaglione D."/>
            <person name="Liu Y."/>
            <person name="Zhang Q."/>
            <person name="Datson P."/>
            <person name="De Silva N."/>
            <person name="Gardiner S."/>
            <person name="Bassett H."/>
            <person name="Chagne D."/>
            <person name="Mccallum J."/>
            <person name="Dzierzon H."/>
            <person name="Deng C."/>
            <person name="Wang Y.-Y."/>
            <person name="Barron N."/>
            <person name="Manako K."/>
            <person name="Bowen J."/>
            <person name="Foster T."/>
            <person name="Erridge Z."/>
            <person name="Tiffin H."/>
            <person name="Waite C."/>
            <person name="Davies K."/>
            <person name="Grierson E."/>
            <person name="Laing W."/>
            <person name="Kirk R."/>
            <person name="Chen X."/>
            <person name="Wood M."/>
            <person name="Montefiori M."/>
            <person name="Brummell D."/>
            <person name="Schwinn K."/>
            <person name="Catanach A."/>
            <person name="Fullerton C."/>
            <person name="Li D."/>
            <person name="Meiyalaghan S."/>
            <person name="Nieuwenhuizen N."/>
            <person name="Read N."/>
            <person name="Prakash R."/>
            <person name="Hunter D."/>
            <person name="Zhang H."/>
            <person name="Mckenzie M."/>
            <person name="Knabel M."/>
            <person name="Harris A."/>
            <person name="Allan A."/>
            <person name="Chen A."/>
            <person name="Janssen B."/>
            <person name="Plunkett B."/>
            <person name="Dwamena C."/>
            <person name="Voogd C."/>
            <person name="Leif D."/>
            <person name="Lafferty D."/>
            <person name="Souleyre E."/>
            <person name="Varkonyi-Gasic E."/>
            <person name="Gambi F."/>
            <person name="Hanley J."/>
            <person name="Yao J.-L."/>
            <person name="Cheung J."/>
            <person name="David K."/>
            <person name="Warren B."/>
            <person name="Marsh K."/>
            <person name="Snowden K."/>
            <person name="Lin-Wang K."/>
            <person name="Brian L."/>
            <person name="Martinez-Sanchez M."/>
            <person name="Wang M."/>
            <person name="Ileperuma N."/>
            <person name="Macnee N."/>
            <person name="Campin R."/>
            <person name="Mcatee P."/>
            <person name="Drummond R."/>
            <person name="Espley R."/>
            <person name="Ireland H."/>
            <person name="Wu R."/>
            <person name="Atkinson R."/>
            <person name="Karunairetnam S."/>
            <person name="Bulley S."/>
            <person name="Chunkath S."/>
            <person name="Hanley Z."/>
            <person name="Storey R."/>
            <person name="Thrimawithana A."/>
            <person name="Thomson S."/>
            <person name="David C."/>
            <person name="Testolin R."/>
        </authorList>
    </citation>
    <scope>NUCLEOTIDE SEQUENCE [LARGE SCALE GENOMIC DNA]</scope>
    <source>
        <strain evidence="25">cv. Red5</strain>
        <tissue evidence="24">Young leaf</tissue>
    </source>
</reference>
<evidence type="ECO:0000256" key="12">
    <source>
        <dbReference type="ARBA" id="ARBA00023136"/>
    </source>
</evidence>
<dbReference type="PROSITE" id="PS50011">
    <property type="entry name" value="PROTEIN_KINASE_DOM"/>
    <property type="match status" value="1"/>
</dbReference>
<dbReference type="FunCoup" id="A0A2R6PFR0">
    <property type="interactions" value="111"/>
</dbReference>
<protein>
    <recommendedName>
        <fullName evidence="18">Receptor-like serine/threonine-protein kinase</fullName>
        <ecNumber evidence="18">2.7.11.1</ecNumber>
    </recommendedName>
</protein>
<dbReference type="InterPro" id="IPR011009">
    <property type="entry name" value="Kinase-like_dom_sf"/>
</dbReference>
<dbReference type="PROSITE" id="PS00108">
    <property type="entry name" value="PROTEIN_KINASE_ST"/>
    <property type="match status" value="1"/>
</dbReference>
<dbReference type="OrthoDB" id="1930390at2759"/>
<evidence type="ECO:0000256" key="15">
    <source>
        <dbReference type="ARBA" id="ARBA00023180"/>
    </source>
</evidence>
<keyword evidence="14 24" id="KW-0675">Receptor</keyword>
<evidence type="ECO:0000256" key="19">
    <source>
        <dbReference type="PROSITE-ProRule" id="PRU10141"/>
    </source>
</evidence>
<dbReference type="PANTHER" id="PTHR47976">
    <property type="entry name" value="G-TYPE LECTIN S-RECEPTOR-LIKE SERINE/THREONINE-PROTEIN KINASE SD2-5"/>
    <property type="match status" value="1"/>
</dbReference>
<evidence type="ECO:0000313" key="25">
    <source>
        <dbReference type="Proteomes" id="UP000241394"/>
    </source>
</evidence>
<dbReference type="Proteomes" id="UP000241394">
    <property type="component" value="Chromosome LG26"/>
</dbReference>
<comment type="catalytic activity">
    <reaction evidence="16 18">
        <text>L-threonyl-[protein] + ATP = O-phospho-L-threonyl-[protein] + ADP + H(+)</text>
        <dbReference type="Rhea" id="RHEA:46608"/>
        <dbReference type="Rhea" id="RHEA-COMP:11060"/>
        <dbReference type="Rhea" id="RHEA-COMP:11605"/>
        <dbReference type="ChEBI" id="CHEBI:15378"/>
        <dbReference type="ChEBI" id="CHEBI:30013"/>
        <dbReference type="ChEBI" id="CHEBI:30616"/>
        <dbReference type="ChEBI" id="CHEBI:61977"/>
        <dbReference type="ChEBI" id="CHEBI:456216"/>
        <dbReference type="EC" id="2.7.11.1"/>
    </reaction>
</comment>
<comment type="subcellular location">
    <subcellularLocation>
        <location evidence="1">Membrane</location>
        <topology evidence="1">Single-pass type I membrane protein</topology>
    </subcellularLocation>
</comment>
<comment type="catalytic activity">
    <reaction evidence="17 18">
        <text>L-seryl-[protein] + ATP = O-phospho-L-seryl-[protein] + ADP + H(+)</text>
        <dbReference type="Rhea" id="RHEA:17989"/>
        <dbReference type="Rhea" id="RHEA-COMP:9863"/>
        <dbReference type="Rhea" id="RHEA-COMP:11604"/>
        <dbReference type="ChEBI" id="CHEBI:15378"/>
        <dbReference type="ChEBI" id="CHEBI:29999"/>
        <dbReference type="ChEBI" id="CHEBI:30616"/>
        <dbReference type="ChEBI" id="CHEBI:83421"/>
        <dbReference type="ChEBI" id="CHEBI:456216"/>
        <dbReference type="EC" id="2.7.11.1"/>
    </reaction>
</comment>
<keyword evidence="9 18" id="KW-0418">Kinase</keyword>
<dbReference type="PIRSF" id="PIRSF000641">
    <property type="entry name" value="SRK"/>
    <property type="match status" value="1"/>
</dbReference>
<dbReference type="Pfam" id="PF00069">
    <property type="entry name" value="Pkinase"/>
    <property type="match status" value="1"/>
</dbReference>
<dbReference type="CDD" id="cd01098">
    <property type="entry name" value="PAN_AP_plant"/>
    <property type="match status" value="1"/>
</dbReference>
<dbReference type="Pfam" id="PF01453">
    <property type="entry name" value="B_lectin"/>
    <property type="match status" value="1"/>
</dbReference>
<feature type="binding site" evidence="19">
    <location>
        <position position="540"/>
    </location>
    <ligand>
        <name>ATP</name>
        <dbReference type="ChEBI" id="CHEBI:30616"/>
    </ligand>
</feature>
<evidence type="ECO:0000256" key="17">
    <source>
        <dbReference type="ARBA" id="ARBA00048679"/>
    </source>
</evidence>
<dbReference type="PROSITE" id="PS50927">
    <property type="entry name" value="BULB_LECTIN"/>
    <property type="match status" value="1"/>
</dbReference>
<keyword evidence="8 18" id="KW-0547">Nucleotide-binding</keyword>
<keyword evidence="4 18" id="KW-0808">Transferase</keyword>
<sequence length="799" mass="89426">MALKLPYIISFMLLLIFPFSATAQTYRNITLGSSLIANGNNSSWVSPSGDFAFGFQQIVTGGYLLAIWFDKIPEKTIIWSANGDSLAQEGSKIQLNTNGNFVLSDPKDQQIWAPSFARTGVAYASMLDTGNFVLVRNNSSLPLWQSFGEPTDTILPTQVLSQGTTLVARYAEANYSGGRFTINMQNDGNLVFYTTYFPFDGQNSDYWSTDTIGSGFQVIFNQSGAIYLARSNGTVLYSISSNSISGNDVYQRAILEHDGVLRQYVYPKSANSAGGRPMKWSVLSFIPSNICKSINQKIGPGLCGYNSYCVLGNDQRPTCECPSGYTFFDPNDNTSGCKPTFVPQNCGEELHETDLFEFAEMMNTDWPSNDREAYQPVSEDWCREVCLNDCFCSFAIFSNQNCWPKNYPVYNGRIDSGFAGKALIKIRKDNSTKKSENSGPKKKGDQTTLIITGSVLLGSSVFLNLLLLLSVFLGIFHFSNRRRKTVQPFPVMPGINLRSFSYKELEKATNGFKEELGRGAFSTVYKGVLNYEDPQAVAVKRLDRMVREGETEFKAEVSSIGKTNHKNLAQLVGYCNEGLHRLLVYEFMSNGSLATFLFEDPRPNWYQRIKIAFGTARGIFYLHEECSSPIIHCDIKPQNVLLDDLFTARISDFGLAKLLNRNQTRTTTAIRGTKGYVAPEWFKNMAITAKVDVYSFGVLLLELICCRKNFELNENCEDEEILVDWAWDCYKDGKLELLVKNDEEALGDMKRVEKFVMVAIWCIQEDPSLRPTMKKVTQMLEGAVEVSGPPDPSSFISSI</sequence>
<dbReference type="FunFam" id="3.30.200.20:FF:000059">
    <property type="entry name" value="S-receptor-like serine/threonine-protein kinase"/>
    <property type="match status" value="1"/>
</dbReference>
<keyword evidence="13" id="KW-1015">Disulfide bond</keyword>
<evidence type="ECO:0000256" key="20">
    <source>
        <dbReference type="SAM" id="Phobius"/>
    </source>
</evidence>
<evidence type="ECO:0000256" key="1">
    <source>
        <dbReference type="ARBA" id="ARBA00004479"/>
    </source>
</evidence>
<keyword evidence="3" id="KW-0245">EGF-like domain</keyword>
<evidence type="ECO:0000259" key="23">
    <source>
        <dbReference type="PROSITE" id="PS50927"/>
    </source>
</evidence>
<dbReference type="FunFam" id="2.90.10.10:FF:000041">
    <property type="entry name" value="Uncharacterized protein"/>
    <property type="match status" value="1"/>
</dbReference>
<keyword evidence="12 20" id="KW-0472">Membrane</keyword>
<dbReference type="GO" id="GO:0005524">
    <property type="term" value="F:ATP binding"/>
    <property type="evidence" value="ECO:0007669"/>
    <property type="project" value="UniProtKB-UniRule"/>
</dbReference>
<dbReference type="InterPro" id="IPR036426">
    <property type="entry name" value="Bulb-type_lectin_dom_sf"/>
</dbReference>
<reference evidence="25" key="2">
    <citation type="journal article" date="2018" name="BMC Genomics">
        <title>A manually annotated Actinidia chinensis var. chinensis (kiwifruit) genome highlights the challenges associated with draft genomes and gene prediction in plants.</title>
        <authorList>
            <person name="Pilkington S.M."/>
            <person name="Crowhurst R."/>
            <person name="Hilario E."/>
            <person name="Nardozza S."/>
            <person name="Fraser L."/>
            <person name="Peng Y."/>
            <person name="Gunaseelan K."/>
            <person name="Simpson R."/>
            <person name="Tahir J."/>
            <person name="Deroles S.C."/>
            <person name="Templeton K."/>
            <person name="Luo Z."/>
            <person name="Davy M."/>
            <person name="Cheng C."/>
            <person name="McNeilage M."/>
            <person name="Scaglione D."/>
            <person name="Liu Y."/>
            <person name="Zhang Q."/>
            <person name="Datson P."/>
            <person name="De Silva N."/>
            <person name="Gardiner S.E."/>
            <person name="Bassett H."/>
            <person name="Chagne D."/>
            <person name="McCallum J."/>
            <person name="Dzierzon H."/>
            <person name="Deng C."/>
            <person name="Wang Y.Y."/>
            <person name="Barron L."/>
            <person name="Manako K."/>
            <person name="Bowen J."/>
            <person name="Foster T.M."/>
            <person name="Erridge Z.A."/>
            <person name="Tiffin H."/>
            <person name="Waite C.N."/>
            <person name="Davies K.M."/>
            <person name="Grierson E.P."/>
            <person name="Laing W.A."/>
            <person name="Kirk R."/>
            <person name="Chen X."/>
            <person name="Wood M."/>
            <person name="Montefiori M."/>
            <person name="Brummell D.A."/>
            <person name="Schwinn K.E."/>
            <person name="Catanach A."/>
            <person name="Fullerton C."/>
            <person name="Li D."/>
            <person name="Meiyalaghan S."/>
            <person name="Nieuwenhuizen N."/>
            <person name="Read N."/>
            <person name="Prakash R."/>
            <person name="Hunter D."/>
            <person name="Zhang H."/>
            <person name="McKenzie M."/>
            <person name="Knabel M."/>
            <person name="Harris A."/>
            <person name="Allan A.C."/>
            <person name="Gleave A."/>
            <person name="Chen A."/>
            <person name="Janssen B.J."/>
            <person name="Plunkett B."/>
            <person name="Ampomah-Dwamena C."/>
            <person name="Voogd C."/>
            <person name="Leif D."/>
            <person name="Lafferty D."/>
            <person name="Souleyre E.J.F."/>
            <person name="Varkonyi-Gasic E."/>
            <person name="Gambi F."/>
            <person name="Hanley J."/>
            <person name="Yao J.L."/>
            <person name="Cheung J."/>
            <person name="David K.M."/>
            <person name="Warren B."/>
            <person name="Marsh K."/>
            <person name="Snowden K.C."/>
            <person name="Lin-Wang K."/>
            <person name="Brian L."/>
            <person name="Martinez-Sanchez M."/>
            <person name="Wang M."/>
            <person name="Ileperuma N."/>
            <person name="Macnee N."/>
            <person name="Campin R."/>
            <person name="McAtee P."/>
            <person name="Drummond R.S.M."/>
            <person name="Espley R.V."/>
            <person name="Ireland H.S."/>
            <person name="Wu R."/>
            <person name="Atkinson R.G."/>
            <person name="Karunairetnam S."/>
            <person name="Bulley S."/>
            <person name="Chunkath S."/>
            <person name="Hanley Z."/>
            <person name="Storey R."/>
            <person name="Thrimawithana A.H."/>
            <person name="Thomson S."/>
            <person name="David C."/>
            <person name="Testolin R."/>
            <person name="Huang H."/>
            <person name="Hellens R.P."/>
            <person name="Schaffer R.J."/>
        </authorList>
    </citation>
    <scope>NUCLEOTIDE SEQUENCE [LARGE SCALE GENOMIC DNA]</scope>
    <source>
        <strain evidence="25">cv. Red5</strain>
    </source>
</reference>
<evidence type="ECO:0000256" key="5">
    <source>
        <dbReference type="ARBA" id="ARBA00022692"/>
    </source>
</evidence>
<dbReference type="FunFam" id="1.10.510.10:FF:000237">
    <property type="entry name" value="G-type lectin S-receptor-like serine/threonine-protein kinase"/>
    <property type="match status" value="1"/>
</dbReference>
<dbReference type="EMBL" id="NKQK01000026">
    <property type="protein sequence ID" value="PSR90227.1"/>
    <property type="molecule type" value="Genomic_DNA"/>
</dbReference>
<dbReference type="Gene3D" id="1.10.510.10">
    <property type="entry name" value="Transferase(Phosphotransferase) domain 1"/>
    <property type="match status" value="1"/>
</dbReference>
<evidence type="ECO:0000256" key="11">
    <source>
        <dbReference type="ARBA" id="ARBA00022989"/>
    </source>
</evidence>
<dbReference type="InterPro" id="IPR000719">
    <property type="entry name" value="Prot_kinase_dom"/>
</dbReference>
<dbReference type="OMA" id="NQTETEC"/>
<evidence type="ECO:0000256" key="18">
    <source>
        <dbReference type="PIRNR" id="PIRNR000641"/>
    </source>
</evidence>
<dbReference type="InterPro" id="IPR017441">
    <property type="entry name" value="Protein_kinase_ATP_BS"/>
</dbReference>
<keyword evidence="25" id="KW-1185">Reference proteome</keyword>
<dbReference type="PANTHER" id="PTHR47976:SF108">
    <property type="entry name" value="G-TYPE LECTIN S-RECEPTOR-LIKE SERINE_THREONINE-PROTEIN KINASE LECRK1"/>
    <property type="match status" value="1"/>
</dbReference>
<dbReference type="Gene3D" id="2.90.10.10">
    <property type="entry name" value="Bulb-type lectin domain"/>
    <property type="match status" value="2"/>
</dbReference>
<feature type="chain" id="PRO_5015362176" description="Receptor-like serine/threonine-protein kinase" evidence="21">
    <location>
        <begin position="24"/>
        <end position="799"/>
    </location>
</feature>
<dbReference type="Gramene" id="PSR90227">
    <property type="protein sequence ID" value="PSR90227"/>
    <property type="gene ID" value="CEY00_Acc30427"/>
</dbReference>
<dbReference type="InterPro" id="IPR008271">
    <property type="entry name" value="Ser/Thr_kinase_AS"/>
</dbReference>
<comment type="similarity">
    <text evidence="18">Belongs to the protein kinase superfamily. Ser/Thr protein kinase family.</text>
</comment>
<evidence type="ECO:0000256" key="7">
    <source>
        <dbReference type="ARBA" id="ARBA00022734"/>
    </source>
</evidence>
<evidence type="ECO:0000256" key="10">
    <source>
        <dbReference type="ARBA" id="ARBA00022840"/>
    </source>
</evidence>
<evidence type="ECO:0000256" key="4">
    <source>
        <dbReference type="ARBA" id="ARBA00022679"/>
    </source>
</evidence>
<dbReference type="CDD" id="cd00028">
    <property type="entry name" value="B_lectin"/>
    <property type="match status" value="1"/>
</dbReference>
<dbReference type="GO" id="GO:0106310">
    <property type="term" value="F:protein serine kinase activity"/>
    <property type="evidence" value="ECO:0007669"/>
    <property type="project" value="RHEA"/>
</dbReference>
<keyword evidence="2 18" id="KW-0723">Serine/threonine-protein kinase</keyword>
<dbReference type="InParanoid" id="A0A2R6PFR0"/>
<accession>A0A2R6PFR0</accession>
<dbReference type="GO" id="GO:0030246">
    <property type="term" value="F:carbohydrate binding"/>
    <property type="evidence" value="ECO:0007669"/>
    <property type="project" value="UniProtKB-KW"/>
</dbReference>
<dbReference type="SMART" id="SM00108">
    <property type="entry name" value="B_lectin"/>
    <property type="match status" value="1"/>
</dbReference>
<keyword evidence="10 18" id="KW-0067">ATP-binding</keyword>
<dbReference type="PROSITE" id="PS00107">
    <property type="entry name" value="PROTEIN_KINASE_ATP"/>
    <property type="match status" value="1"/>
</dbReference>
<evidence type="ECO:0000256" key="16">
    <source>
        <dbReference type="ARBA" id="ARBA00047899"/>
    </source>
</evidence>
<proteinExistence type="inferred from homology"/>
<feature type="domain" description="Protein kinase" evidence="22">
    <location>
        <begin position="510"/>
        <end position="796"/>
    </location>
</feature>
<dbReference type="AlphaFoldDB" id="A0A2R6PFR0"/>
<keyword evidence="5 20" id="KW-0812">Transmembrane</keyword>
<organism evidence="24 25">
    <name type="scientific">Actinidia chinensis var. chinensis</name>
    <name type="common">Chinese soft-hair kiwi</name>
    <dbReference type="NCBI Taxonomy" id="1590841"/>
    <lineage>
        <taxon>Eukaryota</taxon>
        <taxon>Viridiplantae</taxon>
        <taxon>Streptophyta</taxon>
        <taxon>Embryophyta</taxon>
        <taxon>Tracheophyta</taxon>
        <taxon>Spermatophyta</taxon>
        <taxon>Magnoliopsida</taxon>
        <taxon>eudicotyledons</taxon>
        <taxon>Gunneridae</taxon>
        <taxon>Pentapetalae</taxon>
        <taxon>asterids</taxon>
        <taxon>Ericales</taxon>
        <taxon>Actinidiaceae</taxon>
        <taxon>Actinidia</taxon>
    </lineage>
</organism>